<dbReference type="OrthoDB" id="9766909at2"/>
<keyword evidence="12" id="KW-0573">Peptidoglycan synthesis</keyword>
<evidence type="ECO:0000259" key="20">
    <source>
        <dbReference type="Pfam" id="PF00912"/>
    </source>
</evidence>
<dbReference type="InterPro" id="IPR012338">
    <property type="entry name" value="Beta-lactam/transpept-like"/>
</dbReference>
<evidence type="ECO:0000256" key="8">
    <source>
        <dbReference type="ARBA" id="ARBA00022676"/>
    </source>
</evidence>
<dbReference type="GO" id="GO:0009252">
    <property type="term" value="P:peptidoglycan biosynthetic process"/>
    <property type="evidence" value="ECO:0007669"/>
    <property type="project" value="UniProtKB-KW"/>
</dbReference>
<feature type="domain" description="Penicillin-binding protein transpeptidase" evidence="19">
    <location>
        <begin position="443"/>
        <end position="701"/>
    </location>
</feature>
<keyword evidence="15" id="KW-0961">Cell wall biogenesis/degradation</keyword>
<comment type="pathway">
    <text evidence="2">Cell wall biogenesis; peptidoglycan biosynthesis.</text>
</comment>
<comment type="subcellular location">
    <subcellularLocation>
        <location evidence="1">Cell membrane</location>
    </subcellularLocation>
</comment>
<feature type="domain" description="Glycosyl transferase family 51" evidence="20">
    <location>
        <begin position="74"/>
        <end position="250"/>
    </location>
</feature>
<evidence type="ECO:0000256" key="2">
    <source>
        <dbReference type="ARBA" id="ARBA00004752"/>
    </source>
</evidence>
<evidence type="ECO:0000259" key="19">
    <source>
        <dbReference type="Pfam" id="PF00905"/>
    </source>
</evidence>
<accession>A4CHV6</accession>
<evidence type="ECO:0000256" key="12">
    <source>
        <dbReference type="ARBA" id="ARBA00022984"/>
    </source>
</evidence>
<dbReference type="Proteomes" id="UP000009049">
    <property type="component" value="Chromosome"/>
</dbReference>
<evidence type="ECO:0000256" key="3">
    <source>
        <dbReference type="ARBA" id="ARBA00007090"/>
    </source>
</evidence>
<proteinExistence type="inferred from homology"/>
<dbReference type="PANTHER" id="PTHR32282">
    <property type="entry name" value="BINDING PROTEIN TRANSPEPTIDASE, PUTATIVE-RELATED"/>
    <property type="match status" value="1"/>
</dbReference>
<protein>
    <submittedName>
        <fullName evidence="21">Penicillin-binding protein 1A (PBP-1a)</fullName>
    </submittedName>
</protein>
<reference evidence="21 22" key="1">
    <citation type="journal article" date="2009" name="J. Bacteriol.">
        <title>Complete genome sequence of Robiginitalea biformata HTCC2501.</title>
        <authorList>
            <person name="Oh H.M."/>
            <person name="Giovannoni S.J."/>
            <person name="Lee K."/>
            <person name="Ferriera S."/>
            <person name="Johnson J."/>
            <person name="Cho J.C."/>
        </authorList>
    </citation>
    <scope>NUCLEOTIDE SEQUENCE [LARGE SCALE GENOMIC DNA]</scope>
    <source>
        <strain evidence="22">ATCC BAA-864 / HTCC2501 / KCTC 12146</strain>
    </source>
</reference>
<dbReference type="PANTHER" id="PTHR32282:SF11">
    <property type="entry name" value="PENICILLIN-BINDING PROTEIN 1B"/>
    <property type="match status" value="1"/>
</dbReference>
<dbReference type="EMBL" id="CP001712">
    <property type="protein sequence ID" value="EAR16514.1"/>
    <property type="molecule type" value="Genomic_DNA"/>
</dbReference>
<keyword evidence="22" id="KW-1185">Reference proteome</keyword>
<dbReference type="GO" id="GO:0006508">
    <property type="term" value="P:proteolysis"/>
    <property type="evidence" value="ECO:0007669"/>
    <property type="project" value="UniProtKB-KW"/>
</dbReference>
<dbReference type="GO" id="GO:0008658">
    <property type="term" value="F:penicillin binding"/>
    <property type="evidence" value="ECO:0007669"/>
    <property type="project" value="InterPro"/>
</dbReference>
<comment type="catalytic activity">
    <reaction evidence="17">
        <text>[GlcNAc-(1-&gt;4)-Mur2Ac(oyl-L-Ala-gamma-D-Glu-L-Lys-D-Ala-D-Ala)](n)-di-trans,octa-cis-undecaprenyl diphosphate + beta-D-GlcNAc-(1-&gt;4)-Mur2Ac(oyl-L-Ala-gamma-D-Glu-L-Lys-D-Ala-D-Ala)-di-trans,octa-cis-undecaprenyl diphosphate = [GlcNAc-(1-&gt;4)-Mur2Ac(oyl-L-Ala-gamma-D-Glu-L-Lys-D-Ala-D-Ala)](n+1)-di-trans,octa-cis-undecaprenyl diphosphate + di-trans,octa-cis-undecaprenyl diphosphate + H(+)</text>
        <dbReference type="Rhea" id="RHEA:23708"/>
        <dbReference type="Rhea" id="RHEA-COMP:9602"/>
        <dbReference type="Rhea" id="RHEA-COMP:9603"/>
        <dbReference type="ChEBI" id="CHEBI:15378"/>
        <dbReference type="ChEBI" id="CHEBI:58405"/>
        <dbReference type="ChEBI" id="CHEBI:60033"/>
        <dbReference type="ChEBI" id="CHEBI:78435"/>
        <dbReference type="EC" id="2.4.99.28"/>
    </reaction>
</comment>
<gene>
    <name evidence="21" type="ordered locus">RB2501_06430</name>
</gene>
<feature type="compositionally biased region" description="Acidic residues" evidence="18">
    <location>
        <begin position="767"/>
        <end position="787"/>
    </location>
</feature>
<evidence type="ECO:0000313" key="22">
    <source>
        <dbReference type="Proteomes" id="UP000009049"/>
    </source>
</evidence>
<evidence type="ECO:0000256" key="16">
    <source>
        <dbReference type="ARBA" id="ARBA00034000"/>
    </source>
</evidence>
<dbReference type="HOGENOM" id="CLU_006354_2_4_10"/>
<comment type="similarity">
    <text evidence="3">In the C-terminal section; belongs to the transpeptidase family.</text>
</comment>
<keyword evidence="6" id="KW-0121">Carboxypeptidase</keyword>
<dbReference type="GO" id="GO:0030288">
    <property type="term" value="C:outer membrane-bounded periplasmic space"/>
    <property type="evidence" value="ECO:0007669"/>
    <property type="project" value="TreeGrafter"/>
</dbReference>
<evidence type="ECO:0000256" key="17">
    <source>
        <dbReference type="ARBA" id="ARBA00049902"/>
    </source>
</evidence>
<name>A4CHV6_ROBBH</name>
<dbReference type="GO" id="GO:0008360">
    <property type="term" value="P:regulation of cell shape"/>
    <property type="evidence" value="ECO:0007669"/>
    <property type="project" value="UniProtKB-KW"/>
</dbReference>
<keyword evidence="7" id="KW-0645">Protease</keyword>
<dbReference type="GO" id="GO:0005886">
    <property type="term" value="C:plasma membrane"/>
    <property type="evidence" value="ECO:0007669"/>
    <property type="project" value="UniProtKB-SubCell"/>
</dbReference>
<dbReference type="InterPro" id="IPR023346">
    <property type="entry name" value="Lysozyme-like_dom_sf"/>
</dbReference>
<keyword evidence="5" id="KW-1003">Cell membrane</keyword>
<dbReference type="STRING" id="313596.RB2501_06430"/>
<dbReference type="InterPro" id="IPR036950">
    <property type="entry name" value="PBP_transglycosylase"/>
</dbReference>
<evidence type="ECO:0000256" key="10">
    <source>
        <dbReference type="ARBA" id="ARBA00022801"/>
    </source>
</evidence>
<dbReference type="InterPro" id="IPR001460">
    <property type="entry name" value="PCN-bd_Tpept"/>
</dbReference>
<comment type="similarity">
    <text evidence="4">In the N-terminal section; belongs to the glycosyltransferase 51 family.</text>
</comment>
<keyword evidence="9" id="KW-0808">Transferase</keyword>
<dbReference type="Gene3D" id="1.10.3810.10">
    <property type="entry name" value="Biosynthetic peptidoglycan transglycosylase-like"/>
    <property type="match status" value="1"/>
</dbReference>
<evidence type="ECO:0000256" key="18">
    <source>
        <dbReference type="SAM" id="MobiDB-lite"/>
    </source>
</evidence>
<dbReference type="GO" id="GO:0071555">
    <property type="term" value="P:cell wall organization"/>
    <property type="evidence" value="ECO:0007669"/>
    <property type="project" value="UniProtKB-KW"/>
</dbReference>
<dbReference type="SUPFAM" id="SSF53955">
    <property type="entry name" value="Lysozyme-like"/>
    <property type="match status" value="1"/>
</dbReference>
<evidence type="ECO:0000256" key="4">
    <source>
        <dbReference type="ARBA" id="ARBA00007739"/>
    </source>
</evidence>
<keyword evidence="14" id="KW-0511">Multifunctional enzyme</keyword>
<evidence type="ECO:0000313" key="21">
    <source>
        <dbReference type="EMBL" id="EAR16514.1"/>
    </source>
</evidence>
<evidence type="ECO:0000256" key="14">
    <source>
        <dbReference type="ARBA" id="ARBA00023268"/>
    </source>
</evidence>
<dbReference type="eggNOG" id="COG5009">
    <property type="taxonomic scope" value="Bacteria"/>
</dbReference>
<sequence>MARTRKKAGGGKKKKQASFWPFIKWFWILFGAGILAVFLTFLLASWGVFGEMPTFERLENPQTNLATEIISSDGETLGKFFLDDNRTDVPFDQLPDNLVNALVATEDARYFDHSGIDARGTIRAFVFLGTRGGASTISQQLARQLFVGVRSNNLAEAIIQKIKEWVIATRLERNYTKEEIIAMYLNIYDFNYNADGIRSAARIYFGKEPRDLKTEESAVLVGMLKNSSLYNPIRREELVLNRRNTVIAQMAKYDYITDADRDSLMALKMDINFNPENHREGPATYFRMYLQGWLRDWIEENPKPAREGERDKWNIYLDGLKVYTTIDSRMQEHAESAVKEHMQNLQAEFFHQNTPDRNPTTPFLDLESQQINSIMERAMKNSERWRAMNRAGKTEEEIRQSFNEKTEMTVFDWNSPPVYEKDTVMTPMDSIRYYKTFLRAAMMSMEPQTGHVKAWVGGLNYRHFQYDNVIQGSRQAGSTFKPFVYAAAIDQLRRSPCDTKPDTQYCIEAGKHGNMEAWCPDNSDDKFSGRSLTLKEALANSVNSVTAQLIDEVGPKAVVTMVKDLGLNRDILEVPAIALGTPEFNVYEMVGAYGTFANQGVYVKPVMVTRIEDRNGTVLYEYTPETKDVLSKDVAYAMVDLLKGVTQSGSGVRLRGNYQTNTTVYKEIITGYPYEFTNPIAGKTGTTQNNSDGWFMGMVPNLVTGVWVGGEDRSVHFRSITYGQGASMALPIWALYMRQNYEDPELNVSKEDFEEPEDLSIRIDCSQTEEELEEPDELEDDLDDIDF</sequence>
<dbReference type="Pfam" id="PF00912">
    <property type="entry name" value="Transgly"/>
    <property type="match status" value="1"/>
</dbReference>
<keyword evidence="10" id="KW-0378">Hydrolase</keyword>
<keyword evidence="8" id="KW-0328">Glycosyltransferase</keyword>
<dbReference type="InterPro" id="IPR050396">
    <property type="entry name" value="Glycosyltr_51/Transpeptidase"/>
</dbReference>
<organism evidence="21 22">
    <name type="scientific">Robiginitalea biformata (strain ATCC BAA-864 / DSM 15991 / KCTC 12146 / HTCC2501)</name>
    <dbReference type="NCBI Taxonomy" id="313596"/>
    <lineage>
        <taxon>Bacteria</taxon>
        <taxon>Pseudomonadati</taxon>
        <taxon>Bacteroidota</taxon>
        <taxon>Flavobacteriia</taxon>
        <taxon>Flavobacteriales</taxon>
        <taxon>Flavobacteriaceae</taxon>
        <taxon>Robiginitalea</taxon>
    </lineage>
</organism>
<evidence type="ECO:0000256" key="15">
    <source>
        <dbReference type="ARBA" id="ARBA00023316"/>
    </source>
</evidence>
<feature type="region of interest" description="Disordered" evidence="18">
    <location>
        <begin position="750"/>
        <end position="787"/>
    </location>
</feature>
<evidence type="ECO:0000256" key="1">
    <source>
        <dbReference type="ARBA" id="ARBA00004236"/>
    </source>
</evidence>
<dbReference type="AlphaFoldDB" id="A4CHV6"/>
<evidence type="ECO:0000256" key="9">
    <source>
        <dbReference type="ARBA" id="ARBA00022679"/>
    </source>
</evidence>
<dbReference type="CAZy" id="GT51">
    <property type="family name" value="Glycosyltransferase Family 51"/>
</dbReference>
<dbReference type="InterPro" id="IPR001264">
    <property type="entry name" value="Glyco_trans_51"/>
</dbReference>
<comment type="catalytic activity">
    <reaction evidence="16">
        <text>Preferential cleavage: (Ac)2-L-Lys-D-Ala-|-D-Ala. Also transpeptidation of peptidyl-alanyl moieties that are N-acyl substituents of D-alanine.</text>
        <dbReference type="EC" id="3.4.16.4"/>
    </reaction>
</comment>
<dbReference type="Gene3D" id="3.40.710.10">
    <property type="entry name" value="DD-peptidase/beta-lactamase superfamily"/>
    <property type="match status" value="2"/>
</dbReference>
<evidence type="ECO:0000256" key="5">
    <source>
        <dbReference type="ARBA" id="ARBA00022475"/>
    </source>
</evidence>
<dbReference type="RefSeq" id="WP_015753271.1">
    <property type="nucleotide sequence ID" value="NC_013222.1"/>
</dbReference>
<evidence type="ECO:0000256" key="13">
    <source>
        <dbReference type="ARBA" id="ARBA00023136"/>
    </source>
</evidence>
<keyword evidence="11" id="KW-0133">Cell shape</keyword>
<dbReference type="SUPFAM" id="SSF56601">
    <property type="entry name" value="beta-lactamase/transpeptidase-like"/>
    <property type="match status" value="1"/>
</dbReference>
<evidence type="ECO:0000256" key="7">
    <source>
        <dbReference type="ARBA" id="ARBA00022670"/>
    </source>
</evidence>
<dbReference type="GO" id="GO:0009002">
    <property type="term" value="F:serine-type D-Ala-D-Ala carboxypeptidase activity"/>
    <property type="evidence" value="ECO:0007669"/>
    <property type="project" value="UniProtKB-EC"/>
</dbReference>
<dbReference type="KEGG" id="rbi:RB2501_06430"/>
<evidence type="ECO:0000256" key="11">
    <source>
        <dbReference type="ARBA" id="ARBA00022960"/>
    </source>
</evidence>
<keyword evidence="13" id="KW-0472">Membrane</keyword>
<dbReference type="Pfam" id="PF00905">
    <property type="entry name" value="Transpeptidase"/>
    <property type="match status" value="1"/>
</dbReference>
<dbReference type="GO" id="GO:0008955">
    <property type="term" value="F:peptidoglycan glycosyltransferase activity"/>
    <property type="evidence" value="ECO:0007669"/>
    <property type="project" value="UniProtKB-EC"/>
</dbReference>
<evidence type="ECO:0000256" key="6">
    <source>
        <dbReference type="ARBA" id="ARBA00022645"/>
    </source>
</evidence>